<organism evidence="1 2">
    <name type="scientific">Gigaspora margarita</name>
    <dbReference type="NCBI Taxonomy" id="4874"/>
    <lineage>
        <taxon>Eukaryota</taxon>
        <taxon>Fungi</taxon>
        <taxon>Fungi incertae sedis</taxon>
        <taxon>Mucoromycota</taxon>
        <taxon>Glomeromycotina</taxon>
        <taxon>Glomeromycetes</taxon>
        <taxon>Diversisporales</taxon>
        <taxon>Gigasporaceae</taxon>
        <taxon>Gigaspora</taxon>
    </lineage>
</organism>
<dbReference type="EMBL" id="CAJVQB010077225">
    <property type="protein sequence ID" value="CAG8844825.1"/>
    <property type="molecule type" value="Genomic_DNA"/>
</dbReference>
<dbReference type="Proteomes" id="UP000789901">
    <property type="component" value="Unassembled WGS sequence"/>
</dbReference>
<comment type="caution">
    <text evidence="1">The sequence shown here is derived from an EMBL/GenBank/DDBJ whole genome shotgun (WGS) entry which is preliminary data.</text>
</comment>
<keyword evidence="2" id="KW-1185">Reference proteome</keyword>
<accession>A0ABN7X086</accession>
<name>A0ABN7X086_GIGMA</name>
<protein>
    <submittedName>
        <fullName evidence="1">4835_t:CDS:1</fullName>
    </submittedName>
</protein>
<reference evidence="1 2" key="1">
    <citation type="submission" date="2021-06" db="EMBL/GenBank/DDBJ databases">
        <authorList>
            <person name="Kallberg Y."/>
            <person name="Tangrot J."/>
            <person name="Rosling A."/>
        </authorList>
    </citation>
    <scope>NUCLEOTIDE SEQUENCE [LARGE SCALE GENOMIC DNA]</scope>
    <source>
        <strain evidence="1 2">120-4 pot B 10/14</strain>
    </source>
</reference>
<evidence type="ECO:0000313" key="1">
    <source>
        <dbReference type="EMBL" id="CAG8844825.1"/>
    </source>
</evidence>
<feature type="non-terminal residue" evidence="1">
    <location>
        <position position="1"/>
    </location>
</feature>
<evidence type="ECO:0000313" key="2">
    <source>
        <dbReference type="Proteomes" id="UP000789901"/>
    </source>
</evidence>
<proteinExistence type="predicted"/>
<gene>
    <name evidence="1" type="ORF">GMARGA_LOCUS37318</name>
</gene>
<sequence length="41" mass="4689">SKLKLEGEKKKKKDKTTFLISLIGPLKDKIRKKTGYLDNAI</sequence>